<dbReference type="PANTHER" id="PTHR12775:SF0">
    <property type="entry name" value="REPLICATION TERMINATION FACTOR 2"/>
    <property type="match status" value="1"/>
</dbReference>
<dbReference type="CDD" id="cd16653">
    <property type="entry name" value="RING-like_Rtf2"/>
    <property type="match status" value="1"/>
</dbReference>
<gene>
    <name evidence="3" type="primary">rtf2</name>
    <name evidence="3" type="ORF">MOBT1_002074</name>
</gene>
<accession>A0AAF0E1N2</accession>
<dbReference type="EMBL" id="CP119937">
    <property type="protein sequence ID" value="WFD03385.1"/>
    <property type="molecule type" value="Genomic_DNA"/>
</dbReference>
<feature type="region of interest" description="Disordered" evidence="2">
    <location>
        <begin position="1"/>
        <end position="27"/>
    </location>
</feature>
<organism evidence="3 4">
    <name type="scientific">Malassezia obtusa</name>
    <dbReference type="NCBI Taxonomy" id="76774"/>
    <lineage>
        <taxon>Eukaryota</taxon>
        <taxon>Fungi</taxon>
        <taxon>Dikarya</taxon>
        <taxon>Basidiomycota</taxon>
        <taxon>Ustilaginomycotina</taxon>
        <taxon>Malasseziomycetes</taxon>
        <taxon>Malasseziales</taxon>
        <taxon>Malasseziaceae</taxon>
        <taxon>Malassezia</taxon>
    </lineage>
</organism>
<protein>
    <submittedName>
        <fullName evidence="3">Replication termination factor 2</fullName>
    </submittedName>
</protein>
<evidence type="ECO:0000313" key="3">
    <source>
        <dbReference type="EMBL" id="WFD03385.1"/>
    </source>
</evidence>
<dbReference type="PANTHER" id="PTHR12775">
    <property type="entry name" value="PROTEIN C20ORF43 HOMOLOG"/>
    <property type="match status" value="1"/>
</dbReference>
<name>A0AAF0E1N2_9BASI</name>
<dbReference type="Pfam" id="PF04641">
    <property type="entry name" value="Rtf2"/>
    <property type="match status" value="1"/>
</dbReference>
<dbReference type="AlphaFoldDB" id="A0AAF0E1N2"/>
<dbReference type="InterPro" id="IPR027799">
    <property type="entry name" value="Rtf2_RING-finger"/>
</dbReference>
<reference evidence="3" key="1">
    <citation type="submission" date="2023-03" db="EMBL/GenBank/DDBJ databases">
        <title>Mating type loci evolution in Malassezia.</title>
        <authorList>
            <person name="Coelho M.A."/>
        </authorList>
    </citation>
    <scope>NUCLEOTIDE SEQUENCE</scope>
    <source>
        <strain evidence="3">CBS 7876</strain>
    </source>
</reference>
<keyword evidence="4" id="KW-1185">Reference proteome</keyword>
<sequence length="276" mass="30200">MGNDGGSIAKRDDLVRTKPSTETADQDEVRHSLWTQCRLSKAPLARPVMADRLGQLYNKDGVIEYLLRRARHEATDAENKVAGHLRGLKDVREVALTPNPVRRDADDKLYYPYACPLTQRALNGKFRAVCLWPCGCVLSESGLRETAARTDEPTAACPVCSASFRAAALREAPVSAESDVVYLNPPAREQDALREQLAARRTKRKKTDAGADAKRVRARLPTLNDAAPGAYAASEVRRAQANAALNAPPAPESEAVASLYRKTPSKRDVWLGRQAS</sequence>
<evidence type="ECO:0000256" key="1">
    <source>
        <dbReference type="ARBA" id="ARBA00009885"/>
    </source>
</evidence>
<proteinExistence type="inferred from homology"/>
<dbReference type="GO" id="GO:0006274">
    <property type="term" value="P:DNA replication termination"/>
    <property type="evidence" value="ECO:0007669"/>
    <property type="project" value="TreeGrafter"/>
</dbReference>
<dbReference type="InterPro" id="IPR006735">
    <property type="entry name" value="Rtf2"/>
</dbReference>
<comment type="similarity">
    <text evidence="1">Belongs to the rtf2 family.</text>
</comment>
<evidence type="ECO:0000313" key="4">
    <source>
        <dbReference type="Proteomes" id="UP001214603"/>
    </source>
</evidence>
<evidence type="ECO:0000256" key="2">
    <source>
        <dbReference type="SAM" id="MobiDB-lite"/>
    </source>
</evidence>
<dbReference type="Proteomes" id="UP001214603">
    <property type="component" value="Chromosome 4"/>
</dbReference>
<dbReference type="GO" id="GO:0005634">
    <property type="term" value="C:nucleus"/>
    <property type="evidence" value="ECO:0007669"/>
    <property type="project" value="TreeGrafter"/>
</dbReference>